<dbReference type="SUPFAM" id="SSF48557">
    <property type="entry name" value="L-aspartase-like"/>
    <property type="match status" value="1"/>
</dbReference>
<evidence type="ECO:0000313" key="5">
    <source>
        <dbReference type="Proteomes" id="UP000315522"/>
    </source>
</evidence>
<dbReference type="NCBIfam" id="TIGR01226">
    <property type="entry name" value="phe_am_lyase"/>
    <property type="match status" value="1"/>
</dbReference>
<dbReference type="InterPro" id="IPR024083">
    <property type="entry name" value="Fumarase/histidase_N"/>
</dbReference>
<dbReference type="PANTHER" id="PTHR10362">
    <property type="entry name" value="HISTIDINE AMMONIA-LYASE"/>
    <property type="match status" value="1"/>
</dbReference>
<proteinExistence type="inferred from homology"/>
<dbReference type="InterPro" id="IPR001106">
    <property type="entry name" value="Aromatic_Lyase"/>
</dbReference>
<dbReference type="Gene3D" id="1.10.274.20">
    <property type="entry name" value="Phenylalanine ammonia-lyase 1, domain 3"/>
    <property type="match status" value="1"/>
</dbReference>
<dbReference type="AlphaFoldDB" id="A0A559M9E2"/>
<accession>A0A559M9E2</accession>
<reference evidence="4 5" key="1">
    <citation type="submission" date="2018-05" db="EMBL/GenBank/DDBJ databases">
        <title>Genome sequencing and assembly of the regulated plant pathogen Lachnellula willkommii and related sister species for the development of diagnostic species identification markers.</title>
        <authorList>
            <person name="Giroux E."/>
            <person name="Bilodeau G."/>
        </authorList>
    </citation>
    <scope>NUCLEOTIDE SEQUENCE [LARGE SCALE GENOMIC DNA]</scope>
    <source>
        <strain evidence="4 5">CBS 172.35</strain>
    </source>
</reference>
<dbReference type="EMBL" id="QGML01001199">
    <property type="protein sequence ID" value="TVY89548.1"/>
    <property type="molecule type" value="Genomic_DNA"/>
</dbReference>
<dbReference type="GO" id="GO:0016841">
    <property type="term" value="F:ammonia-lyase activity"/>
    <property type="evidence" value="ECO:0007669"/>
    <property type="project" value="InterPro"/>
</dbReference>
<evidence type="ECO:0000256" key="1">
    <source>
        <dbReference type="ARBA" id="ARBA00007238"/>
    </source>
</evidence>
<name>A0A559M9E2_9HELO</name>
<dbReference type="PROSITE" id="PS00488">
    <property type="entry name" value="PAL_HISTIDASE"/>
    <property type="match status" value="1"/>
</dbReference>
<dbReference type="InterPro" id="IPR022313">
    <property type="entry name" value="Phe/His_NH3-lyase_AS"/>
</dbReference>
<keyword evidence="2 4" id="KW-0456">Lyase</keyword>
<protein>
    <submittedName>
        <fullName evidence="4">Phenylalanine/tyrosine ammonia-lyase</fullName>
    </submittedName>
</protein>
<dbReference type="GO" id="GO:0005737">
    <property type="term" value="C:cytoplasm"/>
    <property type="evidence" value="ECO:0007669"/>
    <property type="project" value="InterPro"/>
</dbReference>
<dbReference type="GO" id="GO:0006559">
    <property type="term" value="P:L-phenylalanine catabolic process"/>
    <property type="evidence" value="ECO:0007669"/>
    <property type="project" value="InterPro"/>
</dbReference>
<organism evidence="4 5">
    <name type="scientific">Lachnellula willkommii</name>
    <dbReference type="NCBI Taxonomy" id="215461"/>
    <lineage>
        <taxon>Eukaryota</taxon>
        <taxon>Fungi</taxon>
        <taxon>Dikarya</taxon>
        <taxon>Ascomycota</taxon>
        <taxon>Pezizomycotina</taxon>
        <taxon>Leotiomycetes</taxon>
        <taxon>Helotiales</taxon>
        <taxon>Lachnaceae</taxon>
        <taxon>Lachnellula</taxon>
    </lineage>
</organism>
<dbReference type="InterPro" id="IPR005922">
    <property type="entry name" value="Phe_NH3-lyase"/>
</dbReference>
<comment type="similarity">
    <text evidence="1 2">Belongs to the PAL/histidase family.</text>
</comment>
<gene>
    <name evidence="4" type="primary">PAL</name>
    <name evidence="4" type="ORF">LAWI1_G005439</name>
</gene>
<dbReference type="SMR" id="A0A559M9E2"/>
<evidence type="ECO:0000256" key="3">
    <source>
        <dbReference type="SAM" id="MobiDB-lite"/>
    </source>
</evidence>
<evidence type="ECO:0000313" key="4">
    <source>
        <dbReference type="EMBL" id="TVY89548.1"/>
    </source>
</evidence>
<dbReference type="CDD" id="cd00332">
    <property type="entry name" value="PAL-HAL"/>
    <property type="match status" value="1"/>
</dbReference>
<dbReference type="InterPro" id="IPR008948">
    <property type="entry name" value="L-Aspartase-like"/>
</dbReference>
<dbReference type="Proteomes" id="UP000315522">
    <property type="component" value="Unassembled WGS sequence"/>
</dbReference>
<feature type="region of interest" description="Disordered" evidence="3">
    <location>
        <begin position="695"/>
        <end position="715"/>
    </location>
</feature>
<evidence type="ECO:0000256" key="2">
    <source>
        <dbReference type="RuleBase" id="RU003954"/>
    </source>
</evidence>
<dbReference type="Gene3D" id="1.20.200.10">
    <property type="entry name" value="Fumarase/aspartase (Central domain)"/>
    <property type="match status" value="1"/>
</dbReference>
<comment type="caution">
    <text evidence="4">The sequence shown here is derived from an EMBL/GenBank/DDBJ whole genome shotgun (WGS) entry which is preliminary data.</text>
</comment>
<keyword evidence="5" id="KW-1185">Reference proteome</keyword>
<sequence length="715" mass="76566">MSYASTTPKFHSDLILDSYALLATVTSTVSPISLDGSNLKIPHIVAVARYGAKTTISLSASQALVASLETLEKKLADGDVIYGVNTQFGGTADVRTNKPAELQHALIRELHYGILPPGPQDGQSQNEFQHNIDTEMAHLPRSWTRATLLIRINTLLKGCSGVRPLTVQRLQDLLRHDITPMVPLRGSISASGDLSPLSYLAGAIQGKPTIRVLSRDNQTSNAKLAFAKFGLEGVELGAKEGLAIANGTAVSAAAAALVIHDANTLAVLSQLLTAMSVEALGGTIESFDPFFAETRPHPGQIESSGNILSFLASSSLTKVNTGADASLRQDRYSIRTAAQWIGPVLEDLVLAHQQIVIEANSATDNPLITPTGTFIHGGNFQAKAITSAMEKTRSGLQSIGRMLFSQCTELINPSTSRGLPPNLVAEDPSASLIFKGTDLHIAALTSELGFLANPVNHVMTAEMGNQSLNSLALISARYTETAVEVLSQLVAVHLVALCQALDLRVLVVGFFEAYRPQFSTLLHQKYSTISPTDDLFLLLWNQVLKSFDSTVSLDASSRFTSISKSLRNTFIDHPSFMPTSLSEINEFTLALAESMEDAWCKYRDAYLAHGNASPLLGMASRVMYGFVREELGVPFLCTERIRTPRGDDCSMGEEGGVTVGSYNGVVYRAVRDGRLGKVAIGILGEARGLGKEAGANEATNGLSDVGERGERNGEL</sequence>
<dbReference type="InterPro" id="IPR023144">
    <property type="entry name" value="Phe_NH3-lyase_shielding_dom_sf"/>
</dbReference>
<dbReference type="Gene3D" id="1.10.275.10">
    <property type="entry name" value="Fumarase/aspartase (N-terminal domain)"/>
    <property type="match status" value="1"/>
</dbReference>
<dbReference type="Pfam" id="PF00221">
    <property type="entry name" value="Lyase_aromatic"/>
    <property type="match status" value="1"/>
</dbReference>
<feature type="compositionally biased region" description="Basic and acidic residues" evidence="3">
    <location>
        <begin position="705"/>
        <end position="715"/>
    </location>
</feature>